<dbReference type="EMBL" id="CP026538">
    <property type="protein sequence ID" value="QAZ68802.1"/>
    <property type="molecule type" value="Genomic_DNA"/>
</dbReference>
<dbReference type="InterPro" id="IPR010865">
    <property type="entry name" value="DUF1499"/>
</dbReference>
<keyword evidence="1" id="KW-1133">Transmembrane helix</keyword>
<accession>A0A4V0YR73</accession>
<evidence type="ECO:0000256" key="1">
    <source>
        <dbReference type="SAM" id="Phobius"/>
    </source>
</evidence>
<keyword evidence="1" id="KW-0812">Transmembrane</keyword>
<organism evidence="2 3">
    <name type="scientific">Solidesulfovibrio carbinolicus</name>
    <dbReference type="NCBI Taxonomy" id="296842"/>
    <lineage>
        <taxon>Bacteria</taxon>
        <taxon>Pseudomonadati</taxon>
        <taxon>Thermodesulfobacteriota</taxon>
        <taxon>Desulfovibrionia</taxon>
        <taxon>Desulfovibrionales</taxon>
        <taxon>Desulfovibrionaceae</taxon>
        <taxon>Solidesulfovibrio</taxon>
    </lineage>
</organism>
<feature type="transmembrane region" description="Helical" evidence="1">
    <location>
        <begin position="20"/>
        <end position="39"/>
    </location>
</feature>
<dbReference type="AlphaFoldDB" id="A0A4V0YR73"/>
<dbReference type="RefSeq" id="WP_129354597.1">
    <property type="nucleotide sequence ID" value="NZ_CP026538.1"/>
</dbReference>
<name>A0A4V0YR73_9BACT</name>
<dbReference type="PANTHER" id="PTHR34801">
    <property type="entry name" value="EXPRESSED PROTEIN"/>
    <property type="match status" value="1"/>
</dbReference>
<keyword evidence="1" id="KW-0472">Membrane</keyword>
<dbReference type="Pfam" id="PF07386">
    <property type="entry name" value="DUF1499"/>
    <property type="match status" value="1"/>
</dbReference>
<dbReference type="PANTHER" id="PTHR34801:SF6">
    <property type="entry name" value="SLL1620 PROTEIN"/>
    <property type="match status" value="1"/>
</dbReference>
<reference evidence="2 3" key="1">
    <citation type="submission" date="2018-02" db="EMBL/GenBank/DDBJ databases">
        <title>Genome sequence of Desulfovibrio carbinolicus DSM 3852.</title>
        <authorList>
            <person name="Wilbanks E."/>
            <person name="Skennerton C.T."/>
            <person name="Orphan V.J."/>
        </authorList>
    </citation>
    <scope>NUCLEOTIDE SEQUENCE [LARGE SCALE GENOMIC DNA]</scope>
    <source>
        <strain evidence="2 3">DSM 3852</strain>
    </source>
</reference>
<dbReference type="Proteomes" id="UP000293296">
    <property type="component" value="Chromosome"/>
</dbReference>
<keyword evidence="3" id="KW-1185">Reference proteome</keyword>
<sequence length="166" mass="17904">MMDTLRALVRFFESVGQVAAVALLVAIVVGVAVFIWLGAASRKMPPLVSPTGGPLRADGQNPNWVSTTARKNDPLHYIAPRPCPANPIPALAEALRQTPGMTLVDVSERYIHATAKSSRFGFVDDVELLYDPAAGLLQARSASRVGKSDLGVNRRRLEQLFRDAGL</sequence>
<protein>
    <submittedName>
        <fullName evidence="2">DUF1499 domain-containing protein</fullName>
    </submittedName>
</protein>
<gene>
    <name evidence="2" type="ORF">C3Y92_16790</name>
</gene>
<dbReference type="KEGG" id="dcb:C3Y92_16790"/>
<evidence type="ECO:0000313" key="3">
    <source>
        <dbReference type="Proteomes" id="UP000293296"/>
    </source>
</evidence>
<evidence type="ECO:0000313" key="2">
    <source>
        <dbReference type="EMBL" id="QAZ68802.1"/>
    </source>
</evidence>
<dbReference type="OrthoDB" id="9793534at2"/>
<proteinExistence type="predicted"/>